<dbReference type="Pfam" id="PF00989">
    <property type="entry name" value="PAS"/>
    <property type="match status" value="1"/>
</dbReference>
<dbReference type="PANTHER" id="PTHR43304:SF1">
    <property type="entry name" value="PAC DOMAIN-CONTAINING PROTEIN"/>
    <property type="match status" value="1"/>
</dbReference>
<evidence type="ECO:0000259" key="7">
    <source>
        <dbReference type="PROSITE" id="PS50112"/>
    </source>
</evidence>
<dbReference type="GO" id="GO:0000155">
    <property type="term" value="F:phosphorelay sensor kinase activity"/>
    <property type="evidence" value="ECO:0007669"/>
    <property type="project" value="InterPro"/>
</dbReference>
<dbReference type="PROSITE" id="PS50113">
    <property type="entry name" value="PAC"/>
    <property type="match status" value="2"/>
</dbReference>
<evidence type="ECO:0000256" key="2">
    <source>
        <dbReference type="ARBA" id="ARBA00012438"/>
    </source>
</evidence>
<feature type="domain" description="PAC" evidence="8">
    <location>
        <begin position="195"/>
        <end position="247"/>
    </location>
</feature>
<dbReference type="SUPFAM" id="SSF47384">
    <property type="entry name" value="Homodimeric domain of signal transducing histidine kinase"/>
    <property type="match status" value="1"/>
</dbReference>
<evidence type="ECO:0000256" key="3">
    <source>
        <dbReference type="ARBA" id="ARBA00022553"/>
    </source>
</evidence>
<dbReference type="Pfam" id="PF02518">
    <property type="entry name" value="HATPase_c"/>
    <property type="match status" value="1"/>
</dbReference>
<dbReference type="RefSeq" id="WP_207680391.1">
    <property type="nucleotide sequence ID" value="NZ_CP061800.1"/>
</dbReference>
<dbReference type="SUPFAM" id="SSF55785">
    <property type="entry name" value="PYP-like sensor domain (PAS domain)"/>
    <property type="match status" value="3"/>
</dbReference>
<evidence type="ECO:0000313" key="10">
    <source>
        <dbReference type="Proteomes" id="UP000663722"/>
    </source>
</evidence>
<keyword evidence="3" id="KW-0597">Phosphoprotein</keyword>
<dbReference type="CDD" id="cd00130">
    <property type="entry name" value="PAS"/>
    <property type="match status" value="2"/>
</dbReference>
<dbReference type="SUPFAM" id="SSF55874">
    <property type="entry name" value="ATPase domain of HSP90 chaperone/DNA topoisomerase II/histidine kinase"/>
    <property type="match status" value="1"/>
</dbReference>
<dbReference type="InterPro" id="IPR004358">
    <property type="entry name" value="Sig_transdc_His_kin-like_C"/>
</dbReference>
<dbReference type="EMBL" id="CP061800">
    <property type="protein sequence ID" value="QTA93461.1"/>
    <property type="molecule type" value="Genomic_DNA"/>
</dbReference>
<dbReference type="SMART" id="SM00091">
    <property type="entry name" value="PAS"/>
    <property type="match status" value="3"/>
</dbReference>
<dbReference type="NCBIfam" id="TIGR00229">
    <property type="entry name" value="sensory_box"/>
    <property type="match status" value="3"/>
</dbReference>
<reference evidence="9" key="1">
    <citation type="journal article" date="2021" name="Microb. Physiol.">
        <title>Proteogenomic Insights into the Physiology of Marine, Sulfate-Reducing, Filamentous Desulfonema limicola and Desulfonema magnum.</title>
        <authorList>
            <person name="Schnaars V."/>
            <person name="Wohlbrand L."/>
            <person name="Scheve S."/>
            <person name="Hinrichs C."/>
            <person name="Reinhardt R."/>
            <person name="Rabus R."/>
        </authorList>
    </citation>
    <scope>NUCLEOTIDE SEQUENCE</scope>
    <source>
        <strain evidence="9">4be13</strain>
    </source>
</reference>
<dbReference type="KEGG" id="dmm:dnm_095620"/>
<dbReference type="InterPro" id="IPR003594">
    <property type="entry name" value="HATPase_dom"/>
</dbReference>
<dbReference type="Gene3D" id="3.30.450.20">
    <property type="entry name" value="PAS domain"/>
    <property type="match status" value="3"/>
</dbReference>
<dbReference type="PANTHER" id="PTHR43304">
    <property type="entry name" value="PHYTOCHROME-LIKE PROTEIN CPH1"/>
    <property type="match status" value="1"/>
</dbReference>
<organism evidence="9 10">
    <name type="scientific">Desulfonema magnum</name>
    <dbReference type="NCBI Taxonomy" id="45655"/>
    <lineage>
        <taxon>Bacteria</taxon>
        <taxon>Pseudomonadati</taxon>
        <taxon>Thermodesulfobacteriota</taxon>
        <taxon>Desulfobacteria</taxon>
        <taxon>Desulfobacterales</taxon>
        <taxon>Desulfococcaceae</taxon>
        <taxon>Desulfonema</taxon>
    </lineage>
</organism>
<protein>
    <recommendedName>
        <fullName evidence="2">histidine kinase</fullName>
        <ecNumber evidence="2">2.7.13.3</ecNumber>
    </recommendedName>
</protein>
<sequence>MNNDTQRLTSILEAMEDGIYIVSQDYQVEFMNKAMIKVFGEGTGKKCYQVITGHDEICPRCRAKEVFEEGKTLHYELKIPGTDKVYELTQLPLRNTDGTTSKLTIYRDITHEKKQEEKLKATEEDYKRLFDLVACGVFISTKEGKFLDVNQALLDMLGYDNKEEFLRIDITKDLYVRPEERQKFREMIEQEGHVIDYEVEFKRRDGSIIPVLLTGHVRYDHQGNVLGYEGINLDQSQRKQMEKELKEAHDFLDNLVKSSPNAIMATDMKGNIILWNQAAEETLGYMAKDVIRNIHITEIYPEGMARKVMKMMRSSEYGGLGKLRSYPIVFLRKDGKSVEGNLSANIIYDAKGNQIASVGMFVDLEERLEMERRLRQTQEQLLHSEKLAAMGRLISQIAHELNNPLYGIMNTLELMKTEISPENKRRKLLDMSLSETMRLAEMLRKMLSFSKPDQEERQPTDINTTIDEILLLHHKQLQENSIKVFSSFDENPGQVYASKSQLRQVFLNMISNAKDAMPEGGVLTVETESDENYFQIKISDTGRGIKKKNLAKVFEAFFTTKKDSVKGVGLGLSVCYGFIKDHGGDIKVESKVGYGTTFTIVLPVYKTTTEGI</sequence>
<dbReference type="InterPro" id="IPR052162">
    <property type="entry name" value="Sensor_kinase/Photoreceptor"/>
</dbReference>
<proteinExistence type="predicted"/>
<dbReference type="InterPro" id="IPR036890">
    <property type="entry name" value="HATPase_C_sf"/>
</dbReference>
<keyword evidence="4" id="KW-0808">Transferase</keyword>
<dbReference type="PRINTS" id="PR00344">
    <property type="entry name" value="BCTRLSENSOR"/>
</dbReference>
<accession>A0A975GTV5</accession>
<comment type="catalytic activity">
    <reaction evidence="1">
        <text>ATP + protein L-histidine = ADP + protein N-phospho-L-histidine.</text>
        <dbReference type="EC" id="2.7.13.3"/>
    </reaction>
</comment>
<dbReference type="GO" id="GO:0006355">
    <property type="term" value="P:regulation of DNA-templated transcription"/>
    <property type="evidence" value="ECO:0007669"/>
    <property type="project" value="InterPro"/>
</dbReference>
<dbReference type="Pfam" id="PF00512">
    <property type="entry name" value="HisKA"/>
    <property type="match status" value="1"/>
</dbReference>
<dbReference type="AlphaFoldDB" id="A0A975GTV5"/>
<evidence type="ECO:0000256" key="1">
    <source>
        <dbReference type="ARBA" id="ARBA00000085"/>
    </source>
</evidence>
<dbReference type="SMART" id="SM00388">
    <property type="entry name" value="HisKA"/>
    <property type="match status" value="1"/>
</dbReference>
<feature type="domain" description="PAS" evidence="7">
    <location>
        <begin position="248"/>
        <end position="319"/>
    </location>
</feature>
<dbReference type="PROSITE" id="PS50109">
    <property type="entry name" value="HIS_KIN"/>
    <property type="match status" value="1"/>
</dbReference>
<evidence type="ECO:0000256" key="5">
    <source>
        <dbReference type="ARBA" id="ARBA00022777"/>
    </source>
</evidence>
<dbReference type="Pfam" id="PF08448">
    <property type="entry name" value="PAS_4"/>
    <property type="match status" value="1"/>
</dbReference>
<evidence type="ECO:0000259" key="8">
    <source>
        <dbReference type="PROSITE" id="PS50113"/>
    </source>
</evidence>
<dbReference type="InterPro" id="IPR003661">
    <property type="entry name" value="HisK_dim/P_dom"/>
</dbReference>
<dbReference type="EC" id="2.7.13.3" evidence="2"/>
<dbReference type="InterPro" id="IPR001610">
    <property type="entry name" value="PAC"/>
</dbReference>
<dbReference type="InterPro" id="IPR013656">
    <property type="entry name" value="PAS_4"/>
</dbReference>
<evidence type="ECO:0000256" key="4">
    <source>
        <dbReference type="ARBA" id="ARBA00022679"/>
    </source>
</evidence>
<dbReference type="CDD" id="cd00082">
    <property type="entry name" value="HisKA"/>
    <property type="match status" value="1"/>
</dbReference>
<dbReference type="Gene3D" id="3.30.565.10">
    <property type="entry name" value="Histidine kinase-like ATPase, C-terminal domain"/>
    <property type="match status" value="1"/>
</dbReference>
<name>A0A975GTV5_9BACT</name>
<dbReference type="SMART" id="SM00387">
    <property type="entry name" value="HATPase_c"/>
    <property type="match status" value="1"/>
</dbReference>
<evidence type="ECO:0000313" key="9">
    <source>
        <dbReference type="EMBL" id="QTA93461.1"/>
    </source>
</evidence>
<dbReference type="InterPro" id="IPR036097">
    <property type="entry name" value="HisK_dim/P_sf"/>
</dbReference>
<dbReference type="InterPro" id="IPR000700">
    <property type="entry name" value="PAS-assoc_C"/>
</dbReference>
<dbReference type="InterPro" id="IPR000014">
    <property type="entry name" value="PAS"/>
</dbReference>
<gene>
    <name evidence="9" type="ORF">dnm_095620</name>
</gene>
<evidence type="ECO:0000259" key="6">
    <source>
        <dbReference type="PROSITE" id="PS50109"/>
    </source>
</evidence>
<keyword evidence="5 9" id="KW-0418">Kinase</keyword>
<feature type="domain" description="PAS" evidence="7">
    <location>
        <begin position="4"/>
        <end position="40"/>
    </location>
</feature>
<feature type="domain" description="PAC" evidence="8">
    <location>
        <begin position="324"/>
        <end position="376"/>
    </location>
</feature>
<dbReference type="InterPro" id="IPR013767">
    <property type="entry name" value="PAS_fold"/>
</dbReference>
<dbReference type="Proteomes" id="UP000663722">
    <property type="component" value="Chromosome"/>
</dbReference>
<dbReference type="SMART" id="SM00086">
    <property type="entry name" value="PAC"/>
    <property type="match status" value="2"/>
</dbReference>
<dbReference type="PROSITE" id="PS50112">
    <property type="entry name" value="PAS"/>
    <property type="match status" value="3"/>
</dbReference>
<feature type="domain" description="Histidine kinase" evidence="6">
    <location>
        <begin position="396"/>
        <end position="606"/>
    </location>
</feature>
<keyword evidence="10" id="KW-1185">Reference proteome</keyword>
<dbReference type="InterPro" id="IPR005467">
    <property type="entry name" value="His_kinase_dom"/>
</dbReference>
<dbReference type="Gene3D" id="1.10.287.130">
    <property type="match status" value="1"/>
</dbReference>
<dbReference type="Pfam" id="PF13426">
    <property type="entry name" value="PAS_9"/>
    <property type="match status" value="1"/>
</dbReference>
<dbReference type="InterPro" id="IPR035965">
    <property type="entry name" value="PAS-like_dom_sf"/>
</dbReference>
<feature type="domain" description="PAS" evidence="7">
    <location>
        <begin position="122"/>
        <end position="190"/>
    </location>
</feature>